<keyword evidence="1" id="KW-0812">Transmembrane</keyword>
<dbReference type="RefSeq" id="WP_012793365.1">
    <property type="nucleotide sequence ID" value="NC_013132.1"/>
</dbReference>
<evidence type="ECO:0000256" key="1">
    <source>
        <dbReference type="SAM" id="Phobius"/>
    </source>
</evidence>
<reference evidence="3" key="1">
    <citation type="submission" date="2009-08" db="EMBL/GenBank/DDBJ databases">
        <title>The complete genome of Chitinophaga pinensis DSM 2588.</title>
        <authorList>
            <consortium name="US DOE Joint Genome Institute (JGI-PGF)"/>
            <person name="Lucas S."/>
            <person name="Copeland A."/>
            <person name="Lapidus A."/>
            <person name="Glavina del Rio T."/>
            <person name="Dalin E."/>
            <person name="Tice H."/>
            <person name="Bruce D."/>
            <person name="Goodwin L."/>
            <person name="Pitluck S."/>
            <person name="Kyrpides N."/>
            <person name="Mavromatis K."/>
            <person name="Ivanova N."/>
            <person name="Mikhailova N."/>
            <person name="Sims D."/>
            <person name="Meinche L."/>
            <person name="Brettin T."/>
            <person name="Detter J.C."/>
            <person name="Han C."/>
            <person name="Larimer F."/>
            <person name="Land M."/>
            <person name="Hauser L."/>
            <person name="Markowitz V."/>
            <person name="Cheng J.-F."/>
            <person name="Hugenholtz P."/>
            <person name="Woyke T."/>
            <person name="Wu D."/>
            <person name="Spring S."/>
            <person name="Klenk H.-P."/>
            <person name="Eisen J.A."/>
        </authorList>
    </citation>
    <scope>NUCLEOTIDE SEQUENCE [LARGE SCALE GENOMIC DNA]</scope>
    <source>
        <strain evidence="3">ATCC 43595 / DSM 2588 / LMG 13176 / NBRC 15968 / NCIMB 11800 / UQM 2034</strain>
    </source>
</reference>
<name>A0A979GV45_CHIPD</name>
<proteinExistence type="predicted"/>
<protein>
    <recommendedName>
        <fullName evidence="4">DUF4149 domain-containing protein</fullName>
    </recommendedName>
</protein>
<dbReference type="Proteomes" id="UP000002215">
    <property type="component" value="Chromosome"/>
</dbReference>
<dbReference type="EMBL" id="CP001699">
    <property type="protein sequence ID" value="ACU63198.1"/>
    <property type="molecule type" value="Genomic_DNA"/>
</dbReference>
<sequence>MLKILFLSLPLLWCGMVMSISFMEAPLKFRAPGITPALGSGIGRLVFRTLNRIECAAFVGWLLLFFSVANDISYLWMMLPVGIVLLLQTSWLLPLLDARVTMVHQGKTPPRDLNHVYYIGGEVIKCALLLVTAFTQLAGFIK</sequence>
<dbReference type="KEGG" id="cpi:Cpin_5778"/>
<accession>A0A979GV45</accession>
<reference evidence="2 3" key="2">
    <citation type="journal article" date="2010" name="Stand. Genomic Sci.">
        <title>Complete genome sequence of Chitinophaga pinensis type strain (UQM 2034).</title>
        <authorList>
            <person name="Glavina Del Rio T."/>
            <person name="Abt B."/>
            <person name="Spring S."/>
            <person name="Lapidus A."/>
            <person name="Nolan M."/>
            <person name="Tice H."/>
            <person name="Copeland A."/>
            <person name="Cheng J.F."/>
            <person name="Chen F."/>
            <person name="Bruce D."/>
            <person name="Goodwin L."/>
            <person name="Pitluck S."/>
            <person name="Ivanova N."/>
            <person name="Mavromatis K."/>
            <person name="Mikhailova N."/>
            <person name="Pati A."/>
            <person name="Chen A."/>
            <person name="Palaniappan K."/>
            <person name="Land M."/>
            <person name="Hauser L."/>
            <person name="Chang Y.J."/>
            <person name="Jeffries C.D."/>
            <person name="Chain P."/>
            <person name="Saunders E."/>
            <person name="Detter J.C."/>
            <person name="Brettin T."/>
            <person name="Rohde M."/>
            <person name="Goker M."/>
            <person name="Bristow J."/>
            <person name="Eisen J.A."/>
            <person name="Markowitz V."/>
            <person name="Hugenholtz P."/>
            <person name="Kyrpides N.C."/>
            <person name="Klenk H.P."/>
            <person name="Lucas S."/>
        </authorList>
    </citation>
    <scope>NUCLEOTIDE SEQUENCE [LARGE SCALE GENOMIC DNA]</scope>
    <source>
        <strain evidence="3">ATCC 43595 / DSM 2588 / LMG 13176 / NBRC 15968 / NCIMB 11800 / UQM 2034</strain>
    </source>
</reference>
<feature type="transmembrane region" description="Helical" evidence="1">
    <location>
        <begin position="116"/>
        <end position="141"/>
    </location>
</feature>
<evidence type="ECO:0008006" key="4">
    <source>
        <dbReference type="Google" id="ProtNLM"/>
    </source>
</evidence>
<gene>
    <name evidence="2" type="ordered locus">Cpin_5778</name>
</gene>
<evidence type="ECO:0000313" key="3">
    <source>
        <dbReference type="Proteomes" id="UP000002215"/>
    </source>
</evidence>
<dbReference type="AlphaFoldDB" id="A0A979GV45"/>
<keyword evidence="1" id="KW-1133">Transmembrane helix</keyword>
<evidence type="ECO:0000313" key="2">
    <source>
        <dbReference type="EMBL" id="ACU63198.1"/>
    </source>
</evidence>
<organism evidence="2 3">
    <name type="scientific">Chitinophaga pinensis (strain ATCC 43595 / DSM 2588 / LMG 13176 / NBRC 15968 / NCIMB 11800 / UQM 2034)</name>
    <dbReference type="NCBI Taxonomy" id="485918"/>
    <lineage>
        <taxon>Bacteria</taxon>
        <taxon>Pseudomonadati</taxon>
        <taxon>Bacteroidota</taxon>
        <taxon>Chitinophagia</taxon>
        <taxon>Chitinophagales</taxon>
        <taxon>Chitinophagaceae</taxon>
        <taxon>Chitinophaga</taxon>
    </lineage>
</organism>
<keyword evidence="1" id="KW-0472">Membrane</keyword>
<dbReference type="OrthoDB" id="1098954at2"/>
<feature type="transmembrane region" description="Helical" evidence="1">
    <location>
        <begin position="75"/>
        <end position="96"/>
    </location>
</feature>